<dbReference type="Proteomes" id="UP000752171">
    <property type="component" value="Unassembled WGS sequence"/>
</dbReference>
<dbReference type="InterPro" id="IPR012340">
    <property type="entry name" value="NA-bd_OB-fold"/>
</dbReference>
<sequence>MAASPPKKENSVEGYIHAVSGILEGASKRKYFTACIQEATAVSKVVVFQIQQHQLFTNAEKHHSPVRLENVMFKASRQNPGENDIIAGVFTKVSSLRCLPFPCDTFKKTSDVQMKTIAEIIKDPTEYQRVHVQLRIMERREHGEGLTRSKKKLKKSVFAVADATGSLLLTVWGDAVVEVGKWYNLQNVSVRLFYGKAALTTTMQTTVQEAPDAGQTVKAVSDETQTISGEIISGNVTVHHYCPKYHIMEGVNAMALMTKCESCGTFVKNVKLHVEVKGRISVEDENGEEKSFELNDQMVRSVLHFKSSAMPDADELVAQLLQHNRAKITFCHRRATELVLLKDDLVGDQHTAQFSKDCASPALACDDNDESASQQTKAVEAGKLPHENEDVEDMLVMLTQHDKTEMSKEAKESGSGSLDVIGCLNVFISKLFVK</sequence>
<accession>A0A8T2M3E8</accession>
<proteinExistence type="predicted"/>
<dbReference type="Gene3D" id="2.40.50.140">
    <property type="entry name" value="Nucleic acid-binding proteins"/>
    <property type="match status" value="1"/>
</dbReference>
<protein>
    <recommendedName>
        <fullName evidence="3">Replication protein A OB domain-containing protein</fullName>
    </recommendedName>
</protein>
<name>A0A8T2M3E8_ASTMX</name>
<gene>
    <name evidence="1" type="ORF">AMEX_G5988</name>
</gene>
<dbReference type="SUPFAM" id="SSF50249">
    <property type="entry name" value="Nucleic acid-binding proteins"/>
    <property type="match status" value="1"/>
</dbReference>
<dbReference type="EMBL" id="JAICCE010000004">
    <property type="protein sequence ID" value="KAG9278170.1"/>
    <property type="molecule type" value="Genomic_DNA"/>
</dbReference>
<organism evidence="1 2">
    <name type="scientific">Astyanax mexicanus</name>
    <name type="common">Blind cave fish</name>
    <name type="synonym">Astyanax fasciatus mexicanus</name>
    <dbReference type="NCBI Taxonomy" id="7994"/>
    <lineage>
        <taxon>Eukaryota</taxon>
        <taxon>Metazoa</taxon>
        <taxon>Chordata</taxon>
        <taxon>Craniata</taxon>
        <taxon>Vertebrata</taxon>
        <taxon>Euteleostomi</taxon>
        <taxon>Actinopterygii</taxon>
        <taxon>Neopterygii</taxon>
        <taxon>Teleostei</taxon>
        <taxon>Ostariophysi</taxon>
        <taxon>Characiformes</taxon>
        <taxon>Characoidei</taxon>
        <taxon>Acestrorhamphidae</taxon>
        <taxon>Acestrorhamphinae</taxon>
        <taxon>Astyanax</taxon>
    </lineage>
</organism>
<reference evidence="1 2" key="1">
    <citation type="submission" date="2021-07" db="EMBL/GenBank/DDBJ databases">
        <authorList>
            <person name="Imarazene B."/>
            <person name="Zahm M."/>
            <person name="Klopp C."/>
            <person name="Cabau C."/>
            <person name="Beille S."/>
            <person name="Jouanno E."/>
            <person name="Castinel A."/>
            <person name="Lluch J."/>
            <person name="Gil L."/>
            <person name="Kuchtly C."/>
            <person name="Lopez Roques C."/>
            <person name="Donnadieu C."/>
            <person name="Parrinello H."/>
            <person name="Journot L."/>
            <person name="Du K."/>
            <person name="Schartl M."/>
            <person name="Retaux S."/>
            <person name="Guiguen Y."/>
        </authorList>
    </citation>
    <scope>NUCLEOTIDE SEQUENCE [LARGE SCALE GENOMIC DNA]</scope>
    <source>
        <strain evidence="1">Pach_M1</strain>
        <tissue evidence="1">Testis</tissue>
    </source>
</reference>
<evidence type="ECO:0000313" key="1">
    <source>
        <dbReference type="EMBL" id="KAG9278170.1"/>
    </source>
</evidence>
<comment type="caution">
    <text evidence="1">The sequence shown here is derived from an EMBL/GenBank/DDBJ whole genome shotgun (WGS) entry which is preliminary data.</text>
</comment>
<evidence type="ECO:0000313" key="2">
    <source>
        <dbReference type="Proteomes" id="UP000752171"/>
    </source>
</evidence>
<evidence type="ECO:0008006" key="3">
    <source>
        <dbReference type="Google" id="ProtNLM"/>
    </source>
</evidence>
<dbReference type="AlphaFoldDB" id="A0A8T2M3E8"/>